<keyword evidence="3" id="KW-1015">Disulfide bond</keyword>
<evidence type="ECO:0000256" key="5">
    <source>
        <dbReference type="ARBA" id="ARBA00038223"/>
    </source>
</evidence>
<gene>
    <name evidence="8" type="ORF">EX895_001178</name>
</gene>
<feature type="compositionally biased region" description="Polar residues" evidence="6">
    <location>
        <begin position="131"/>
        <end position="140"/>
    </location>
</feature>
<dbReference type="PANTHER" id="PTHR21107:SF2">
    <property type="entry name" value="CYTOCHROME C OXIDASE ASSEMBLY PROTEIN COX19"/>
    <property type="match status" value="1"/>
</dbReference>
<accession>A0A4U7KYF2</accession>
<dbReference type="EMBL" id="SRRM01000003">
    <property type="protein sequence ID" value="TKY89881.1"/>
    <property type="molecule type" value="Genomic_DNA"/>
</dbReference>
<organism evidence="8 9">
    <name type="scientific">Sporisorium graminicola</name>
    <dbReference type="NCBI Taxonomy" id="280036"/>
    <lineage>
        <taxon>Eukaryota</taxon>
        <taxon>Fungi</taxon>
        <taxon>Dikarya</taxon>
        <taxon>Basidiomycota</taxon>
        <taxon>Ustilaginomycotina</taxon>
        <taxon>Ustilaginomycetes</taxon>
        <taxon>Ustilaginales</taxon>
        <taxon>Ustilaginaceae</taxon>
        <taxon>Sporisorium</taxon>
    </lineage>
</organism>
<dbReference type="AlphaFoldDB" id="A0A4U7KYF2"/>
<keyword evidence="9" id="KW-1185">Reference proteome</keyword>
<dbReference type="GeneID" id="40724073"/>
<dbReference type="InterPro" id="IPR010625">
    <property type="entry name" value="CHCH"/>
</dbReference>
<comment type="caution">
    <text evidence="8">The sequence shown here is derived from an EMBL/GenBank/DDBJ whole genome shotgun (WGS) entry which is preliminary data.</text>
</comment>
<dbReference type="PANTHER" id="PTHR21107">
    <property type="entry name" value="CYTOCHROME C OXIDASE ASSEMBLY PROTEIN COX19"/>
    <property type="match status" value="1"/>
</dbReference>
<feature type="region of interest" description="Disordered" evidence="6">
    <location>
        <begin position="79"/>
        <end position="152"/>
    </location>
</feature>
<dbReference type="KEGG" id="sgra:EX895_001178"/>
<feature type="region of interest" description="Disordered" evidence="6">
    <location>
        <begin position="1"/>
        <end position="20"/>
    </location>
</feature>
<dbReference type="Pfam" id="PF06747">
    <property type="entry name" value="CHCH"/>
    <property type="match status" value="1"/>
</dbReference>
<evidence type="ECO:0000259" key="7">
    <source>
        <dbReference type="Pfam" id="PF06747"/>
    </source>
</evidence>
<comment type="function">
    <text evidence="4">Required for the assembly of mitochondrial cytochrome c oxidase.</text>
</comment>
<name>A0A4U7KYF2_9BASI</name>
<evidence type="ECO:0000256" key="1">
    <source>
        <dbReference type="ARBA" id="ARBA00004496"/>
    </source>
</evidence>
<dbReference type="InterPro" id="IPR051383">
    <property type="entry name" value="COX19"/>
</dbReference>
<evidence type="ECO:0000256" key="4">
    <source>
        <dbReference type="ARBA" id="ARBA00037279"/>
    </source>
</evidence>
<evidence type="ECO:0000256" key="3">
    <source>
        <dbReference type="ARBA" id="ARBA00023157"/>
    </source>
</evidence>
<comment type="subcellular location">
    <subcellularLocation>
        <location evidence="1">Cytoplasm</location>
    </subcellularLocation>
</comment>
<protein>
    <recommendedName>
        <fullName evidence="7">CHCH domain-containing protein</fullName>
    </recommendedName>
</protein>
<feature type="compositionally biased region" description="Gly residues" evidence="6">
    <location>
        <begin position="142"/>
        <end position="152"/>
    </location>
</feature>
<comment type="similarity">
    <text evidence="5">Belongs to the COX19 family.</text>
</comment>
<feature type="domain" description="CHCH" evidence="7">
    <location>
        <begin position="30"/>
        <end position="63"/>
    </location>
</feature>
<evidence type="ECO:0000313" key="9">
    <source>
        <dbReference type="Proteomes" id="UP000306050"/>
    </source>
</evidence>
<sequence>MSFGRPPTFSDFKVSPPERGSFPLDHEGECKSVMQEYMNCIKSNRNDNGKCRHLSRAYLQCRMDKGLMDEDNMDNLGFKDLAPSSSGTTKAAGDTRGAEGIVSSAKAGVGSPTDEHNRGAGAGSAHAKGQVSRQASSYAGHSQGGSSGGRLV</sequence>
<dbReference type="OrthoDB" id="268594at2759"/>
<dbReference type="RefSeq" id="XP_029741866.1">
    <property type="nucleotide sequence ID" value="XM_029881778.1"/>
</dbReference>
<keyword evidence="2" id="KW-0963">Cytoplasm</keyword>
<dbReference type="PROSITE" id="PS51808">
    <property type="entry name" value="CHCH"/>
    <property type="match status" value="1"/>
</dbReference>
<reference evidence="8 9" key="1">
    <citation type="submission" date="2019-05" db="EMBL/GenBank/DDBJ databases">
        <title>Sporisorium graminicola CBS 10092 draft sequencing and annotation.</title>
        <authorList>
            <person name="Solano-Gonzalez S."/>
            <person name="Caddick M.X."/>
            <person name="Darby A."/>
        </authorList>
    </citation>
    <scope>NUCLEOTIDE SEQUENCE [LARGE SCALE GENOMIC DNA]</scope>
    <source>
        <strain evidence="8 9">CBS 10092</strain>
    </source>
</reference>
<proteinExistence type="inferred from homology"/>
<evidence type="ECO:0000313" key="8">
    <source>
        <dbReference type="EMBL" id="TKY89881.1"/>
    </source>
</evidence>
<evidence type="ECO:0000256" key="2">
    <source>
        <dbReference type="ARBA" id="ARBA00022490"/>
    </source>
</evidence>
<dbReference type="GO" id="GO:0033617">
    <property type="term" value="P:mitochondrial respiratory chain complex IV assembly"/>
    <property type="evidence" value="ECO:0007669"/>
    <property type="project" value="TreeGrafter"/>
</dbReference>
<evidence type="ECO:0000256" key="6">
    <source>
        <dbReference type="SAM" id="MobiDB-lite"/>
    </source>
</evidence>
<dbReference type="Proteomes" id="UP000306050">
    <property type="component" value="Chromosome SGRAM_10"/>
</dbReference>
<dbReference type="GO" id="GO:0005758">
    <property type="term" value="C:mitochondrial intermembrane space"/>
    <property type="evidence" value="ECO:0007669"/>
    <property type="project" value="TreeGrafter"/>
</dbReference>